<keyword evidence="3" id="KW-0732">Signal</keyword>
<evidence type="ECO:0000256" key="2">
    <source>
        <dbReference type="SAM" id="Phobius"/>
    </source>
</evidence>
<reference evidence="5" key="1">
    <citation type="journal article" date="2008" name="Nat. Genet.">
        <title>The Pristionchus pacificus genome provides a unique perspective on nematode lifestyle and parasitism.</title>
        <authorList>
            <person name="Dieterich C."/>
            <person name="Clifton S.W."/>
            <person name="Schuster L.N."/>
            <person name="Chinwalla A."/>
            <person name="Delehaunty K."/>
            <person name="Dinkelacker I."/>
            <person name="Fulton L."/>
            <person name="Fulton R."/>
            <person name="Godfrey J."/>
            <person name="Minx P."/>
            <person name="Mitreva M."/>
            <person name="Roeseler W."/>
            <person name="Tian H."/>
            <person name="Witte H."/>
            <person name="Yang S.P."/>
            <person name="Wilson R.K."/>
            <person name="Sommer R.J."/>
        </authorList>
    </citation>
    <scope>NUCLEOTIDE SEQUENCE [LARGE SCALE GENOMIC DNA]</scope>
    <source>
        <strain evidence="5">PS312</strain>
    </source>
</reference>
<accession>A0A8R1YCJ1</accession>
<keyword evidence="2" id="KW-0472">Membrane</keyword>
<organism evidence="4 5">
    <name type="scientific">Pristionchus pacificus</name>
    <name type="common">Parasitic nematode worm</name>
    <dbReference type="NCBI Taxonomy" id="54126"/>
    <lineage>
        <taxon>Eukaryota</taxon>
        <taxon>Metazoa</taxon>
        <taxon>Ecdysozoa</taxon>
        <taxon>Nematoda</taxon>
        <taxon>Chromadorea</taxon>
        <taxon>Rhabditida</taxon>
        <taxon>Rhabditina</taxon>
        <taxon>Diplogasteromorpha</taxon>
        <taxon>Diplogasteroidea</taxon>
        <taxon>Neodiplogasteridae</taxon>
        <taxon>Pristionchus</taxon>
    </lineage>
</organism>
<sequence length="311" mass="35378">MLLLILLLISIFKTTHSYTAIMTLHFHSFGLDLSKIDCVHPFGNEYNRGANFRSVEPIRKEDDCQIYIRACSFGPTKTSCLRTASYSFMHNYTGGLAFSLEDKTKKSKAKIQFRSPDMKLDTYLIQNHEYLVEEVRSGNVMNNNTLKSANLRGSVQAMINCGEGYDLDFTKYFCEIDPHPLLPYVEVHEVVETEDGPIVTTMLVEKEDLYQVPVEFPATTALPSPPPLVLVPPMAMQPQQERLVHCKDESCGYWIIYVVITNIFFLFVLSAAVFCFVAKRSRDPSRRLHESTTIHSIRSRTSRSSVQNSPV</sequence>
<evidence type="ECO:0000256" key="3">
    <source>
        <dbReference type="SAM" id="SignalP"/>
    </source>
</evidence>
<feature type="transmembrane region" description="Helical" evidence="2">
    <location>
        <begin position="254"/>
        <end position="278"/>
    </location>
</feature>
<feature type="chain" id="PRO_5043422280" evidence="3">
    <location>
        <begin position="18"/>
        <end position="311"/>
    </location>
</feature>
<feature type="region of interest" description="Disordered" evidence="1">
    <location>
        <begin position="288"/>
        <end position="311"/>
    </location>
</feature>
<proteinExistence type="predicted"/>
<dbReference type="EnsemblMetazoa" id="PPA18701.1">
    <property type="protein sequence ID" value="PPA18701.1"/>
    <property type="gene ID" value="WBGene00108255"/>
</dbReference>
<keyword evidence="2" id="KW-0812">Transmembrane</keyword>
<dbReference type="Proteomes" id="UP000005239">
    <property type="component" value="Unassembled WGS sequence"/>
</dbReference>
<feature type="signal peptide" evidence="3">
    <location>
        <begin position="1"/>
        <end position="17"/>
    </location>
</feature>
<name>A0A2A6D116_PRIPA</name>
<accession>A0A2A6D116</accession>
<reference evidence="4" key="2">
    <citation type="submission" date="2022-06" db="UniProtKB">
        <authorList>
            <consortium name="EnsemblMetazoa"/>
        </authorList>
    </citation>
    <scope>IDENTIFICATION</scope>
    <source>
        <strain evidence="4">PS312</strain>
    </source>
</reference>
<gene>
    <name evidence="4" type="primary">WBGene00108255</name>
</gene>
<protein>
    <submittedName>
        <fullName evidence="4">Uncharacterized protein</fullName>
    </submittedName>
</protein>
<evidence type="ECO:0000313" key="4">
    <source>
        <dbReference type="EnsemblMetazoa" id="PPA18701.1"/>
    </source>
</evidence>
<keyword evidence="2" id="KW-1133">Transmembrane helix</keyword>
<evidence type="ECO:0000313" key="5">
    <source>
        <dbReference type="Proteomes" id="UP000005239"/>
    </source>
</evidence>
<dbReference type="AlphaFoldDB" id="A0A2A6D116"/>
<evidence type="ECO:0000256" key="1">
    <source>
        <dbReference type="SAM" id="MobiDB-lite"/>
    </source>
</evidence>
<keyword evidence="5" id="KW-1185">Reference proteome</keyword>